<organism evidence="3 4">
    <name type="scientific">Synechocystis salina LEGE 00031</name>
    <dbReference type="NCBI Taxonomy" id="1828736"/>
    <lineage>
        <taxon>Bacteria</taxon>
        <taxon>Bacillati</taxon>
        <taxon>Cyanobacteriota</taxon>
        <taxon>Cyanophyceae</taxon>
        <taxon>Synechococcales</taxon>
        <taxon>Merismopediaceae</taxon>
        <taxon>Synechocystis</taxon>
    </lineage>
</organism>
<keyword evidence="4" id="KW-1185">Reference proteome</keyword>
<accession>A0ABR9VRA8</accession>
<gene>
    <name evidence="3" type="ORF">IQ217_08385</name>
</gene>
<evidence type="ECO:0000313" key="4">
    <source>
        <dbReference type="Proteomes" id="UP000658720"/>
    </source>
</evidence>
<protein>
    <submittedName>
        <fullName evidence="3">Type II toxin-antitoxin system PemK/MazF family toxin</fullName>
    </submittedName>
</protein>
<keyword evidence="2" id="KW-1277">Toxin-antitoxin system</keyword>
<dbReference type="SUPFAM" id="SSF50118">
    <property type="entry name" value="Cell growth inhibitor/plasmid maintenance toxic component"/>
    <property type="match status" value="1"/>
</dbReference>
<dbReference type="Pfam" id="PF02452">
    <property type="entry name" value="PemK_toxin"/>
    <property type="match status" value="1"/>
</dbReference>
<dbReference type="EMBL" id="JADEVV010000019">
    <property type="protein sequence ID" value="MBE9253860.1"/>
    <property type="molecule type" value="Genomic_DNA"/>
</dbReference>
<dbReference type="Proteomes" id="UP000658720">
    <property type="component" value="Unassembled WGS sequence"/>
</dbReference>
<name>A0ABR9VRA8_9SYNC</name>
<dbReference type="InterPro" id="IPR011067">
    <property type="entry name" value="Plasmid_toxin/cell-grow_inhib"/>
</dbReference>
<sequence length="126" mass="13987">MNPGDVVFVDFPYADQASSKLRPALIIAIIPGKYNDVLIAAISSRLYQAISNFDELIKQTDDDFELTGLKIPSLIRLGKLTSVESQMISARLGNISSERLAQIKERVADWLTDKIIPQLPLSDEQV</sequence>
<comment type="similarity">
    <text evidence="1">Belongs to the PemK/MazF family.</text>
</comment>
<proteinExistence type="inferred from homology"/>
<comment type="caution">
    <text evidence="3">The sequence shown here is derived from an EMBL/GenBank/DDBJ whole genome shotgun (WGS) entry which is preliminary data.</text>
</comment>
<reference evidence="3 4" key="1">
    <citation type="submission" date="2020-10" db="EMBL/GenBank/DDBJ databases">
        <authorList>
            <person name="Castelo-Branco R."/>
            <person name="Eusebio N."/>
            <person name="Adriana R."/>
            <person name="Vieira A."/>
            <person name="Brugerolle De Fraissinette N."/>
            <person name="Rezende De Castro R."/>
            <person name="Schneider M.P."/>
            <person name="Vasconcelos V."/>
            <person name="Leao P.N."/>
        </authorList>
    </citation>
    <scope>NUCLEOTIDE SEQUENCE [LARGE SCALE GENOMIC DNA]</scope>
    <source>
        <strain evidence="3 4">LEGE 00031</strain>
    </source>
</reference>
<evidence type="ECO:0000313" key="3">
    <source>
        <dbReference type="EMBL" id="MBE9253860.1"/>
    </source>
</evidence>
<dbReference type="Gene3D" id="2.30.30.110">
    <property type="match status" value="1"/>
</dbReference>
<evidence type="ECO:0000256" key="2">
    <source>
        <dbReference type="ARBA" id="ARBA00022649"/>
    </source>
</evidence>
<dbReference type="InterPro" id="IPR003477">
    <property type="entry name" value="PemK-like"/>
</dbReference>
<evidence type="ECO:0000256" key="1">
    <source>
        <dbReference type="ARBA" id="ARBA00007521"/>
    </source>
</evidence>
<dbReference type="RefSeq" id="WP_194019598.1">
    <property type="nucleotide sequence ID" value="NZ_JADEVV010000019.1"/>
</dbReference>